<proteinExistence type="predicted"/>
<keyword evidence="2" id="KW-1185">Reference proteome</keyword>
<gene>
    <name evidence="1" type="ORF">Poli38472_011451</name>
</gene>
<dbReference type="AlphaFoldDB" id="A0A8K1CKU4"/>
<dbReference type="Proteomes" id="UP000794436">
    <property type="component" value="Unassembled WGS sequence"/>
</dbReference>
<name>A0A8K1CKU4_PYTOL</name>
<protein>
    <submittedName>
        <fullName evidence="1">Uncharacterized protein</fullName>
    </submittedName>
</protein>
<dbReference type="OrthoDB" id="166966at2759"/>
<evidence type="ECO:0000313" key="2">
    <source>
        <dbReference type="Proteomes" id="UP000794436"/>
    </source>
</evidence>
<comment type="caution">
    <text evidence="1">The sequence shown here is derived from an EMBL/GenBank/DDBJ whole genome shotgun (WGS) entry which is preliminary data.</text>
</comment>
<dbReference type="EMBL" id="SPLM01000039">
    <property type="protein sequence ID" value="TMW64571.1"/>
    <property type="molecule type" value="Genomic_DNA"/>
</dbReference>
<sequence>MVDPAAFRVCVDIYTITSFLLTSSLVQGLYTETAVFIDDLFNGLYDFTPRSPTDDRILSEFQEAKTLWSRDTLFVGYQDARHNDLGTASHCYRLGVDIGAYMS</sequence>
<organism evidence="1 2">
    <name type="scientific">Pythium oligandrum</name>
    <name type="common">Mycoparasitic fungus</name>
    <dbReference type="NCBI Taxonomy" id="41045"/>
    <lineage>
        <taxon>Eukaryota</taxon>
        <taxon>Sar</taxon>
        <taxon>Stramenopiles</taxon>
        <taxon>Oomycota</taxon>
        <taxon>Peronosporomycetes</taxon>
        <taxon>Pythiales</taxon>
        <taxon>Pythiaceae</taxon>
        <taxon>Pythium</taxon>
    </lineage>
</organism>
<evidence type="ECO:0000313" key="1">
    <source>
        <dbReference type="EMBL" id="TMW64571.1"/>
    </source>
</evidence>
<accession>A0A8K1CKU4</accession>
<reference evidence="1" key="1">
    <citation type="submission" date="2019-03" db="EMBL/GenBank/DDBJ databases">
        <title>Long read genome sequence of the mycoparasitic Pythium oligandrum ATCC 38472 isolated from sugarbeet rhizosphere.</title>
        <authorList>
            <person name="Gaulin E."/>
        </authorList>
    </citation>
    <scope>NUCLEOTIDE SEQUENCE</scope>
    <source>
        <strain evidence="1">ATCC 38472_TT</strain>
    </source>
</reference>